<evidence type="ECO:0000313" key="2">
    <source>
        <dbReference type="EMBL" id="KAF2417656.1"/>
    </source>
</evidence>
<proteinExistence type="predicted"/>
<feature type="compositionally biased region" description="Basic and acidic residues" evidence="1">
    <location>
        <begin position="43"/>
        <end position="56"/>
    </location>
</feature>
<dbReference type="EMBL" id="MU007136">
    <property type="protein sequence ID" value="KAF2417656.1"/>
    <property type="molecule type" value="Genomic_DNA"/>
</dbReference>
<name>A0A9P4NEW5_9PEZI</name>
<dbReference type="Proteomes" id="UP000800235">
    <property type="component" value="Unassembled WGS sequence"/>
</dbReference>
<feature type="region of interest" description="Disordered" evidence="1">
    <location>
        <begin position="43"/>
        <end position="68"/>
    </location>
</feature>
<organism evidence="2 3">
    <name type="scientific">Tothia fuscella</name>
    <dbReference type="NCBI Taxonomy" id="1048955"/>
    <lineage>
        <taxon>Eukaryota</taxon>
        <taxon>Fungi</taxon>
        <taxon>Dikarya</taxon>
        <taxon>Ascomycota</taxon>
        <taxon>Pezizomycotina</taxon>
        <taxon>Dothideomycetes</taxon>
        <taxon>Pleosporomycetidae</taxon>
        <taxon>Venturiales</taxon>
        <taxon>Cylindrosympodiaceae</taxon>
        <taxon>Tothia</taxon>
    </lineage>
</organism>
<evidence type="ECO:0000256" key="1">
    <source>
        <dbReference type="SAM" id="MobiDB-lite"/>
    </source>
</evidence>
<reference evidence="2" key="1">
    <citation type="journal article" date="2020" name="Stud. Mycol.">
        <title>101 Dothideomycetes genomes: a test case for predicting lifestyles and emergence of pathogens.</title>
        <authorList>
            <person name="Haridas S."/>
            <person name="Albert R."/>
            <person name="Binder M."/>
            <person name="Bloem J."/>
            <person name="Labutti K."/>
            <person name="Salamov A."/>
            <person name="Andreopoulos B."/>
            <person name="Baker S."/>
            <person name="Barry K."/>
            <person name="Bills G."/>
            <person name="Bluhm B."/>
            <person name="Cannon C."/>
            <person name="Castanera R."/>
            <person name="Culley D."/>
            <person name="Daum C."/>
            <person name="Ezra D."/>
            <person name="Gonzalez J."/>
            <person name="Henrissat B."/>
            <person name="Kuo A."/>
            <person name="Liang C."/>
            <person name="Lipzen A."/>
            <person name="Lutzoni F."/>
            <person name="Magnuson J."/>
            <person name="Mondo S."/>
            <person name="Nolan M."/>
            <person name="Ohm R."/>
            <person name="Pangilinan J."/>
            <person name="Park H.-J."/>
            <person name="Ramirez L."/>
            <person name="Alfaro M."/>
            <person name="Sun H."/>
            <person name="Tritt A."/>
            <person name="Yoshinaga Y."/>
            <person name="Zwiers L.-H."/>
            <person name="Turgeon B."/>
            <person name="Goodwin S."/>
            <person name="Spatafora J."/>
            <person name="Crous P."/>
            <person name="Grigoriev I."/>
        </authorList>
    </citation>
    <scope>NUCLEOTIDE SEQUENCE</scope>
    <source>
        <strain evidence="2">CBS 130266</strain>
    </source>
</reference>
<gene>
    <name evidence="2" type="ORF">EJ08DRAFT_71044</name>
</gene>
<dbReference type="AlphaFoldDB" id="A0A9P4NEW5"/>
<keyword evidence="3" id="KW-1185">Reference proteome</keyword>
<evidence type="ECO:0000313" key="3">
    <source>
        <dbReference type="Proteomes" id="UP000800235"/>
    </source>
</evidence>
<protein>
    <submittedName>
        <fullName evidence="2">Uncharacterized protein</fullName>
    </submittedName>
</protein>
<sequence>MVYVLISRTWKLNTGTNVHEKKLRKKRVDKPWTERLEVDMKDQKRLKEKKREDRIRSRPKPPGHDICSTWWKDSNEQGKYKKASSQSACGFLWTTRPKSVAGDLVMSYFLERRCSSEVLEGFRVQLPEHWPGAFVLHGVFPAHDNQPGRGRKCVEYYADILLRGHRSIPRL</sequence>
<accession>A0A9P4NEW5</accession>
<comment type="caution">
    <text evidence="2">The sequence shown here is derived from an EMBL/GenBank/DDBJ whole genome shotgun (WGS) entry which is preliminary data.</text>
</comment>